<evidence type="ECO:0000313" key="3">
    <source>
        <dbReference type="Proteomes" id="UP000007029"/>
    </source>
</evidence>
<protein>
    <submittedName>
        <fullName evidence="2">Uncharacterized protein</fullName>
    </submittedName>
</protein>
<keyword evidence="3" id="KW-1185">Reference proteome</keyword>
<dbReference type="EMBL" id="CP000362">
    <property type="protein sequence ID" value="ABG29818.1"/>
    <property type="molecule type" value="Genomic_DNA"/>
</dbReference>
<keyword evidence="1" id="KW-1133">Transmembrane helix</keyword>
<gene>
    <name evidence="2" type="ordered locus">RD1_0082</name>
</gene>
<reference evidence="2 3" key="1">
    <citation type="journal article" date="2007" name="J. Bacteriol.">
        <title>The complete genome sequence of Roseobacter denitrificans reveals a mixotrophic rather than photosynthetic metabolism.</title>
        <authorList>
            <person name="Swingley W.D."/>
            <person name="Sadekar S."/>
            <person name="Mastrian S.D."/>
            <person name="Matthies H.J."/>
            <person name="Hao J."/>
            <person name="Ramos H."/>
            <person name="Acharya C.R."/>
            <person name="Conrad A.L."/>
            <person name="Taylor H.L."/>
            <person name="Dejesa L.C."/>
            <person name="Shah M.K."/>
            <person name="O'huallachain M.E."/>
            <person name="Lince M.T."/>
            <person name="Blankenship R.E."/>
            <person name="Beatty J.T."/>
            <person name="Touchman J.W."/>
        </authorList>
    </citation>
    <scope>NUCLEOTIDE SEQUENCE [LARGE SCALE GENOMIC DNA]</scope>
    <source>
        <strain evidence="3">ATCC 33942 / OCh 114</strain>
    </source>
</reference>
<dbReference type="STRING" id="375451.RD1_0082"/>
<dbReference type="Proteomes" id="UP000007029">
    <property type="component" value="Chromosome"/>
</dbReference>
<evidence type="ECO:0000256" key="1">
    <source>
        <dbReference type="SAM" id="Phobius"/>
    </source>
</evidence>
<feature type="transmembrane region" description="Helical" evidence="1">
    <location>
        <begin position="6"/>
        <end position="27"/>
    </location>
</feature>
<accession>Q16DX5</accession>
<dbReference type="AlphaFoldDB" id="Q16DX5"/>
<organism evidence="2 3">
    <name type="scientific">Roseobacter denitrificans (strain ATCC 33942 / OCh 114)</name>
    <name type="common">Erythrobacter sp. (strain OCh 114)</name>
    <name type="synonym">Roseobacter denitrificans</name>
    <dbReference type="NCBI Taxonomy" id="375451"/>
    <lineage>
        <taxon>Bacteria</taxon>
        <taxon>Pseudomonadati</taxon>
        <taxon>Pseudomonadota</taxon>
        <taxon>Alphaproteobacteria</taxon>
        <taxon>Rhodobacterales</taxon>
        <taxon>Roseobacteraceae</taxon>
        <taxon>Roseobacter</taxon>
    </lineage>
</organism>
<dbReference type="KEGG" id="rde:RD1_0082"/>
<proteinExistence type="predicted"/>
<evidence type="ECO:0000313" key="2">
    <source>
        <dbReference type="EMBL" id="ABG29818.1"/>
    </source>
</evidence>
<sequence length="52" mass="6191">MHLVSPFSGIVMWLRIVFFYLIVFYCAQRRKPSRDRMNARAFHKASRFADPG</sequence>
<dbReference type="HOGENOM" id="CLU_3084292_0_0_5"/>
<name>Q16DX5_ROSDO</name>
<keyword evidence="1" id="KW-0472">Membrane</keyword>
<keyword evidence="1" id="KW-0812">Transmembrane</keyword>